<feature type="domain" description="hAT-like transposase RNase-H fold" evidence="1">
    <location>
        <begin position="118"/>
        <end position="212"/>
    </location>
</feature>
<gene>
    <name evidence="2" type="ORF">Dsin_019362</name>
</gene>
<dbReference type="AlphaFoldDB" id="A0AAE0E2Z7"/>
<proteinExistence type="predicted"/>
<comment type="caution">
    <text evidence="2">The sequence shown here is derived from an EMBL/GenBank/DDBJ whole genome shotgun (WGS) entry which is preliminary data.</text>
</comment>
<reference evidence="2" key="1">
    <citation type="journal article" date="2023" name="Plant J.">
        <title>Genome sequences and population genomics provide insights into the demographic history, inbreeding, and mutation load of two 'living fossil' tree species of Dipteronia.</title>
        <authorList>
            <person name="Feng Y."/>
            <person name="Comes H.P."/>
            <person name="Chen J."/>
            <person name="Zhu S."/>
            <person name="Lu R."/>
            <person name="Zhang X."/>
            <person name="Li P."/>
            <person name="Qiu J."/>
            <person name="Olsen K.M."/>
            <person name="Qiu Y."/>
        </authorList>
    </citation>
    <scope>NUCLEOTIDE SEQUENCE</scope>
    <source>
        <strain evidence="2">NBL</strain>
    </source>
</reference>
<dbReference type="InterPro" id="IPR025525">
    <property type="entry name" value="hAT-like_transposase_RNase-H"/>
</dbReference>
<sequence length="263" mass="30922">MKEVSARVDRIRYAISWIESSNPRFREFGRHCTLNGLRPRRFQNDMPVRWNSTYLMLQNCLDYDTTIKGFFNMKLAEIGSLEAQTQALTSDDWYVARIFVEFLKIFYNATVTLFGVYYPTSSQTIHQIVEMSEVLNIYREDIILGTAVVVMETKLKKYWSTIPFLYALGIIVDPRVKLSGLDFLLEFIGTNMSIDYSEQITDIRNKLFEVFSIYERRFGGVDTQPSTELETQQMQTSWSILKWRKNHQVLLQRNDMLHSLEPN</sequence>
<dbReference type="PANTHER" id="PTHR23272">
    <property type="entry name" value="BED FINGER-RELATED"/>
    <property type="match status" value="1"/>
</dbReference>
<evidence type="ECO:0000313" key="2">
    <source>
        <dbReference type="EMBL" id="KAK3205316.1"/>
    </source>
</evidence>
<dbReference type="GO" id="GO:0003677">
    <property type="term" value="F:DNA binding"/>
    <property type="evidence" value="ECO:0007669"/>
    <property type="project" value="InterPro"/>
</dbReference>
<evidence type="ECO:0000313" key="3">
    <source>
        <dbReference type="Proteomes" id="UP001281410"/>
    </source>
</evidence>
<dbReference type="Pfam" id="PF14372">
    <property type="entry name" value="hAT-like_RNase-H"/>
    <property type="match status" value="1"/>
</dbReference>
<keyword evidence="3" id="KW-1185">Reference proteome</keyword>
<organism evidence="2 3">
    <name type="scientific">Dipteronia sinensis</name>
    <dbReference type="NCBI Taxonomy" id="43782"/>
    <lineage>
        <taxon>Eukaryota</taxon>
        <taxon>Viridiplantae</taxon>
        <taxon>Streptophyta</taxon>
        <taxon>Embryophyta</taxon>
        <taxon>Tracheophyta</taxon>
        <taxon>Spermatophyta</taxon>
        <taxon>Magnoliopsida</taxon>
        <taxon>eudicotyledons</taxon>
        <taxon>Gunneridae</taxon>
        <taxon>Pentapetalae</taxon>
        <taxon>rosids</taxon>
        <taxon>malvids</taxon>
        <taxon>Sapindales</taxon>
        <taxon>Sapindaceae</taxon>
        <taxon>Hippocastanoideae</taxon>
        <taxon>Acereae</taxon>
        <taxon>Dipteronia</taxon>
    </lineage>
</organism>
<evidence type="ECO:0000259" key="1">
    <source>
        <dbReference type="Pfam" id="PF14372"/>
    </source>
</evidence>
<dbReference type="PANTHER" id="PTHR23272:SF104">
    <property type="entry name" value="HAT FAMILY DIMERISATION DOMAIN CONTAINING PROTEIN, EXPRESSED"/>
    <property type="match status" value="1"/>
</dbReference>
<dbReference type="SUPFAM" id="SSF53098">
    <property type="entry name" value="Ribonuclease H-like"/>
    <property type="match status" value="1"/>
</dbReference>
<dbReference type="EMBL" id="JANJYJ010000006">
    <property type="protein sequence ID" value="KAK3205316.1"/>
    <property type="molecule type" value="Genomic_DNA"/>
</dbReference>
<name>A0AAE0E2Z7_9ROSI</name>
<dbReference type="Proteomes" id="UP001281410">
    <property type="component" value="Unassembled WGS sequence"/>
</dbReference>
<dbReference type="InterPro" id="IPR012337">
    <property type="entry name" value="RNaseH-like_sf"/>
</dbReference>
<protein>
    <recommendedName>
        <fullName evidence="1">hAT-like transposase RNase-H fold domain-containing protein</fullName>
    </recommendedName>
</protein>
<accession>A0AAE0E2Z7</accession>